<accession>A0A366KYN4</accession>
<dbReference type="Proteomes" id="UP000252081">
    <property type="component" value="Unassembled WGS sequence"/>
</dbReference>
<sequence>MAIFSKTCEYAIRAVFFIAQKTSVGTRVGIRDIAAGIDSPELYLGKILQDLSRRGLISSAKGPNGGFFITGEMLNQPIIEIVKAIDGDSLFVGCGLGLKQCSELNPCPLHNEFKEIRSTLTSMLSRITVGEFNDELIGGILALRKAEDDLPFNNKKKSK</sequence>
<dbReference type="EMBL" id="QNQU01000010">
    <property type="protein sequence ID" value="RBQ06751.1"/>
    <property type="molecule type" value="Genomic_DNA"/>
</dbReference>
<reference evidence="1 2" key="1">
    <citation type="submission" date="2018-07" db="EMBL/GenBank/DDBJ databases">
        <title>A draft genome of a endophytic bacteria, a new species of Pedobacter.</title>
        <authorList>
            <person name="Zhang Z.D."/>
            <person name="Chen Z.J."/>
        </authorList>
    </citation>
    <scope>NUCLEOTIDE SEQUENCE [LARGE SCALE GENOMIC DNA]</scope>
    <source>
        <strain evidence="1 2">RS10</strain>
    </source>
</reference>
<proteinExistence type="predicted"/>
<dbReference type="GO" id="GO:0005829">
    <property type="term" value="C:cytosol"/>
    <property type="evidence" value="ECO:0007669"/>
    <property type="project" value="TreeGrafter"/>
</dbReference>
<gene>
    <name evidence="1" type="ORF">DRW42_13315</name>
</gene>
<dbReference type="PANTHER" id="PTHR33221">
    <property type="entry name" value="WINGED HELIX-TURN-HELIX TRANSCRIPTIONAL REGULATOR, RRF2 FAMILY"/>
    <property type="match status" value="1"/>
</dbReference>
<comment type="caution">
    <text evidence="1">The sequence shown here is derived from an EMBL/GenBank/DDBJ whole genome shotgun (WGS) entry which is preliminary data.</text>
</comment>
<dbReference type="InterPro" id="IPR036388">
    <property type="entry name" value="WH-like_DNA-bd_sf"/>
</dbReference>
<dbReference type="InterPro" id="IPR000944">
    <property type="entry name" value="Tscrpt_reg_Rrf2"/>
</dbReference>
<evidence type="ECO:0000313" key="2">
    <source>
        <dbReference type="Proteomes" id="UP000252081"/>
    </source>
</evidence>
<evidence type="ECO:0000313" key="1">
    <source>
        <dbReference type="EMBL" id="RBQ06751.1"/>
    </source>
</evidence>
<name>A0A366KYN4_9SPHI</name>
<protein>
    <submittedName>
        <fullName evidence="1">Transcriptional regulator</fullName>
    </submittedName>
</protein>
<dbReference type="PROSITE" id="PS51197">
    <property type="entry name" value="HTH_RRF2_2"/>
    <property type="match status" value="1"/>
</dbReference>
<keyword evidence="2" id="KW-1185">Reference proteome</keyword>
<dbReference type="InterPro" id="IPR030489">
    <property type="entry name" value="TR_Rrf2-type_CS"/>
</dbReference>
<dbReference type="GO" id="GO:0003700">
    <property type="term" value="F:DNA-binding transcription factor activity"/>
    <property type="evidence" value="ECO:0007669"/>
    <property type="project" value="TreeGrafter"/>
</dbReference>
<dbReference type="PANTHER" id="PTHR33221:SF13">
    <property type="entry name" value="TRANSCRIPTIONAL REGULATOR-RELATED"/>
    <property type="match status" value="1"/>
</dbReference>
<dbReference type="Pfam" id="PF02082">
    <property type="entry name" value="Rrf2"/>
    <property type="match status" value="1"/>
</dbReference>
<dbReference type="PROSITE" id="PS01332">
    <property type="entry name" value="HTH_RRF2_1"/>
    <property type="match status" value="1"/>
</dbReference>
<dbReference type="RefSeq" id="WP_113949314.1">
    <property type="nucleotide sequence ID" value="NZ_QNQU01000010.1"/>
</dbReference>
<dbReference type="AlphaFoldDB" id="A0A366KYN4"/>
<dbReference type="InterPro" id="IPR036390">
    <property type="entry name" value="WH_DNA-bd_sf"/>
</dbReference>
<dbReference type="Gene3D" id="1.10.10.10">
    <property type="entry name" value="Winged helix-like DNA-binding domain superfamily/Winged helix DNA-binding domain"/>
    <property type="match status" value="1"/>
</dbReference>
<dbReference type="SUPFAM" id="SSF46785">
    <property type="entry name" value="Winged helix' DNA-binding domain"/>
    <property type="match status" value="1"/>
</dbReference>
<organism evidence="1 2">
    <name type="scientific">Pedobacter miscanthi</name>
    <dbReference type="NCBI Taxonomy" id="2259170"/>
    <lineage>
        <taxon>Bacteria</taxon>
        <taxon>Pseudomonadati</taxon>
        <taxon>Bacteroidota</taxon>
        <taxon>Sphingobacteriia</taxon>
        <taxon>Sphingobacteriales</taxon>
        <taxon>Sphingobacteriaceae</taxon>
        <taxon>Pedobacter</taxon>
    </lineage>
</organism>
<dbReference type="NCBIfam" id="TIGR00738">
    <property type="entry name" value="rrf2_super"/>
    <property type="match status" value="1"/>
</dbReference>
<dbReference type="OrthoDB" id="9808360at2"/>